<comment type="caution">
    <text evidence="3">The sequence shown here is derived from an EMBL/GenBank/DDBJ whole genome shotgun (WGS) entry which is preliminary data.</text>
</comment>
<comment type="subunit">
    <text evidence="2">Homodimer.</text>
</comment>
<feature type="binding site" evidence="2">
    <location>
        <position position="44"/>
    </location>
    <ligand>
        <name>substrate</name>
    </ligand>
</feature>
<dbReference type="HAMAP" id="MF_01139">
    <property type="entry name" value="ISPT"/>
    <property type="match status" value="1"/>
</dbReference>
<comment type="similarity">
    <text evidence="2">Belongs to the UPP synthase family.</text>
</comment>
<dbReference type="Gene3D" id="3.40.1180.10">
    <property type="entry name" value="Decaprenyl diphosphate synthase-like"/>
    <property type="match status" value="1"/>
</dbReference>
<evidence type="ECO:0000313" key="3">
    <source>
        <dbReference type="EMBL" id="HED09246.1"/>
    </source>
</evidence>
<comment type="cofactor">
    <cofactor evidence="2">
        <name>Mg(2+)</name>
        <dbReference type="ChEBI" id="CHEBI:18420"/>
    </cofactor>
    <text evidence="2">Binds 2 magnesium ions per subunit.</text>
</comment>
<proteinExistence type="inferred from homology"/>
<dbReference type="PROSITE" id="PS01066">
    <property type="entry name" value="UPP_SYNTHASE"/>
    <property type="match status" value="1"/>
</dbReference>
<dbReference type="EC" id="2.5.1.-" evidence="2"/>
<comment type="function">
    <text evidence="2">Catalyzes the condensation of isopentenyl diphosphate (IPP) with allylic pyrophosphates generating different type of terpenoids.</text>
</comment>
<feature type="binding site" evidence="2">
    <location>
        <position position="31"/>
    </location>
    <ligand>
        <name>Mg(2+)</name>
        <dbReference type="ChEBI" id="CHEBI:18420"/>
    </ligand>
</feature>
<dbReference type="Proteomes" id="UP000886005">
    <property type="component" value="Unassembled WGS sequence"/>
</dbReference>
<feature type="binding site" evidence="2">
    <location>
        <position position="48"/>
    </location>
    <ligand>
        <name>substrate</name>
    </ligand>
</feature>
<dbReference type="InterPro" id="IPR018520">
    <property type="entry name" value="UPP_synth-like_CS"/>
</dbReference>
<feature type="binding site" evidence="2">
    <location>
        <position position="36"/>
    </location>
    <ligand>
        <name>substrate</name>
    </ligand>
</feature>
<dbReference type="GO" id="GO:0045547">
    <property type="term" value="F:ditrans,polycis-polyprenyl diphosphate synthase [(2E,6E)-farnesyl diphosphate specific] activity"/>
    <property type="evidence" value="ECO:0007669"/>
    <property type="project" value="TreeGrafter"/>
</dbReference>
<dbReference type="SUPFAM" id="SSF64005">
    <property type="entry name" value="Undecaprenyl diphosphate synthase"/>
    <property type="match status" value="1"/>
</dbReference>
<dbReference type="EMBL" id="DRLD01000024">
    <property type="protein sequence ID" value="HED09246.1"/>
    <property type="molecule type" value="Genomic_DNA"/>
</dbReference>
<feature type="binding site" evidence="2">
    <location>
        <position position="80"/>
    </location>
    <ligand>
        <name>substrate</name>
    </ligand>
</feature>
<reference evidence="3" key="1">
    <citation type="journal article" date="2020" name="mSystems">
        <title>Genome- and Community-Level Interaction Insights into Carbon Utilization and Element Cycling Functions of Hydrothermarchaeota in Hydrothermal Sediment.</title>
        <authorList>
            <person name="Zhou Z."/>
            <person name="Liu Y."/>
            <person name="Xu W."/>
            <person name="Pan J."/>
            <person name="Luo Z.H."/>
            <person name="Li M."/>
        </authorList>
    </citation>
    <scope>NUCLEOTIDE SEQUENCE [LARGE SCALE GENOMIC DNA]</scope>
    <source>
        <strain evidence="3">HyVt-456</strain>
    </source>
</reference>
<dbReference type="InterPro" id="IPR036424">
    <property type="entry name" value="UPP_synth-like_sf"/>
</dbReference>
<accession>A0A7V1LJM8</accession>
<feature type="active site" description="Proton acceptor" evidence="2">
    <location>
        <position position="79"/>
    </location>
</feature>
<dbReference type="InterPro" id="IPR001441">
    <property type="entry name" value="UPP_synth-like"/>
</dbReference>
<dbReference type="GO" id="GO:0016094">
    <property type="term" value="P:polyprenol biosynthetic process"/>
    <property type="evidence" value="ECO:0007669"/>
    <property type="project" value="TreeGrafter"/>
</dbReference>
<dbReference type="Pfam" id="PF01255">
    <property type="entry name" value="Prenyltransf"/>
    <property type="match status" value="1"/>
</dbReference>
<feature type="active site" evidence="2">
    <location>
        <position position="31"/>
    </location>
</feature>
<keyword evidence="2" id="KW-0479">Metal-binding</keyword>
<dbReference type="NCBIfam" id="TIGR00055">
    <property type="entry name" value="uppS"/>
    <property type="match status" value="1"/>
</dbReference>
<dbReference type="FunFam" id="3.40.1180.10:FF:000001">
    <property type="entry name" value="(2E,6E)-farnesyl-diphosphate-specific ditrans,polycis-undecaprenyl-diphosphate synthase"/>
    <property type="match status" value="1"/>
</dbReference>
<feature type="binding site" evidence="2">
    <location>
        <position position="218"/>
    </location>
    <ligand>
        <name>Mg(2+)</name>
        <dbReference type="ChEBI" id="CHEBI:18420"/>
    </ligand>
</feature>
<sequence length="264" mass="30019">MTDFYSLRLEEKIETLKEREDLPKHIGIIMDGNGRWAKAKGLPRVAGHNVGVHSVEEVVEGCAEIGINNLTIYTFSEENWKRPSREVAALMQLLVTTINRKLKKLVKQNVQIRTIGHLNKLPSSAQRTMMSAIQKTKRNTGLILNVALSYGGRQELIDAFRKLAQLVSSGEISPEEINDQLISNELDTKGQPDPDLIIRTGGENRISNFLLWQIAYSEIYVTDTPWPEFRKSQLADALWSFLQRERRYGMITEQIKGKATVPQF</sequence>
<gene>
    <name evidence="3" type="ORF">ENJ10_01025</name>
</gene>
<dbReference type="GO" id="GO:0000287">
    <property type="term" value="F:magnesium ion binding"/>
    <property type="evidence" value="ECO:0007669"/>
    <property type="project" value="UniProtKB-UniRule"/>
</dbReference>
<dbReference type="PANTHER" id="PTHR10291:SF0">
    <property type="entry name" value="DEHYDRODOLICHYL DIPHOSPHATE SYNTHASE 2"/>
    <property type="match status" value="1"/>
</dbReference>
<feature type="binding site" evidence="2">
    <location>
        <position position="199"/>
    </location>
    <ligand>
        <name>substrate</name>
    </ligand>
</feature>
<dbReference type="CDD" id="cd00475">
    <property type="entry name" value="Cis_IPPS"/>
    <property type="match status" value="1"/>
</dbReference>
<evidence type="ECO:0000256" key="2">
    <source>
        <dbReference type="HAMAP-Rule" id="MF_01139"/>
    </source>
</evidence>
<evidence type="ECO:0000256" key="1">
    <source>
        <dbReference type="ARBA" id="ARBA00022679"/>
    </source>
</evidence>
<feature type="binding site" evidence="2">
    <location>
        <begin position="76"/>
        <end position="78"/>
    </location>
    <ligand>
        <name>substrate</name>
    </ligand>
</feature>
<feature type="binding site" evidence="2">
    <location>
        <begin position="32"/>
        <end position="35"/>
    </location>
    <ligand>
        <name>substrate</name>
    </ligand>
</feature>
<feature type="binding site" evidence="2">
    <location>
        <position position="82"/>
    </location>
    <ligand>
        <name>substrate</name>
    </ligand>
</feature>
<protein>
    <recommendedName>
        <fullName evidence="2">Isoprenyl transferase</fullName>
        <ecNumber evidence="2">2.5.1.-</ecNumber>
    </recommendedName>
</protein>
<keyword evidence="1 2" id="KW-0808">Transferase</keyword>
<dbReference type="AlphaFoldDB" id="A0A7V1LJM8"/>
<dbReference type="NCBIfam" id="NF011405">
    <property type="entry name" value="PRK14830.1"/>
    <property type="match status" value="1"/>
</dbReference>
<keyword evidence="2" id="KW-0460">Magnesium</keyword>
<organism evidence="3">
    <name type="scientific">Caldithrix abyssi</name>
    <dbReference type="NCBI Taxonomy" id="187145"/>
    <lineage>
        <taxon>Bacteria</taxon>
        <taxon>Pseudomonadati</taxon>
        <taxon>Calditrichota</taxon>
        <taxon>Calditrichia</taxon>
        <taxon>Calditrichales</taxon>
        <taxon>Calditrichaceae</taxon>
        <taxon>Caldithrix</taxon>
    </lineage>
</organism>
<feature type="binding site" evidence="2">
    <location>
        <begin position="205"/>
        <end position="207"/>
    </location>
    <ligand>
        <name>substrate</name>
    </ligand>
</feature>
<dbReference type="PANTHER" id="PTHR10291">
    <property type="entry name" value="DEHYDRODOLICHYL DIPHOSPHATE SYNTHASE FAMILY MEMBER"/>
    <property type="match status" value="1"/>
</dbReference>
<name>A0A7V1LJM8_CALAY</name>